<sequence>MSIRDAVESIPVEKRECIMVKLLDLILKSKKADTLPSNLAREFLRMWQEDKLMSADGLELLINIAKMLEPEAVVEKLNELGFAELAKAIGGG</sequence>
<comment type="caution">
    <text evidence="1">The sequence shown here is derived from an EMBL/GenBank/DDBJ whole genome shotgun (WGS) entry which is preliminary data.</text>
</comment>
<gene>
    <name evidence="1" type="ORF">DRJ26_02195</name>
</gene>
<dbReference type="Proteomes" id="UP000269499">
    <property type="component" value="Unassembled WGS sequence"/>
</dbReference>
<dbReference type="EMBL" id="QMRA01000032">
    <property type="protein sequence ID" value="RLE54162.1"/>
    <property type="molecule type" value="Genomic_DNA"/>
</dbReference>
<dbReference type="AlphaFoldDB" id="A0A497F4L0"/>
<evidence type="ECO:0000313" key="2">
    <source>
        <dbReference type="Proteomes" id="UP000269499"/>
    </source>
</evidence>
<name>A0A497F4L0_9CREN</name>
<evidence type="ECO:0000313" key="1">
    <source>
        <dbReference type="EMBL" id="RLE54162.1"/>
    </source>
</evidence>
<organism evidence="1 2">
    <name type="scientific">Thermoproteota archaeon</name>
    <dbReference type="NCBI Taxonomy" id="2056631"/>
    <lineage>
        <taxon>Archaea</taxon>
        <taxon>Thermoproteota</taxon>
    </lineage>
</organism>
<reference evidence="1 2" key="1">
    <citation type="submission" date="2018-06" db="EMBL/GenBank/DDBJ databases">
        <title>Extensive metabolic versatility and redundancy in microbially diverse, dynamic hydrothermal sediments.</title>
        <authorList>
            <person name="Dombrowski N."/>
            <person name="Teske A."/>
            <person name="Baker B.J."/>
        </authorList>
    </citation>
    <scope>NUCLEOTIDE SEQUENCE [LARGE SCALE GENOMIC DNA]</scope>
    <source>
        <strain evidence="1">B20_G2</strain>
    </source>
</reference>
<proteinExistence type="predicted"/>
<accession>A0A497F4L0</accession>
<protein>
    <submittedName>
        <fullName evidence="1">Uncharacterized protein</fullName>
    </submittedName>
</protein>